<organism evidence="6 7">
    <name type="scientific">Nocardioides nanhaiensis</name>
    <dbReference type="NCBI Taxonomy" id="1476871"/>
    <lineage>
        <taxon>Bacteria</taxon>
        <taxon>Bacillati</taxon>
        <taxon>Actinomycetota</taxon>
        <taxon>Actinomycetes</taxon>
        <taxon>Propionibacteriales</taxon>
        <taxon>Nocardioidaceae</taxon>
        <taxon>Nocardioides</taxon>
    </lineage>
</organism>
<keyword evidence="1" id="KW-0575">Peroxidase</keyword>
<accession>A0ABP8WFI9</accession>
<comment type="caution">
    <text evidence="6">The sequence shown here is derived from an EMBL/GenBank/DDBJ whole genome shotgun (WGS) entry which is preliminary data.</text>
</comment>
<dbReference type="CDD" id="cd03018">
    <property type="entry name" value="PRX_AhpE_like"/>
    <property type="match status" value="1"/>
</dbReference>
<evidence type="ECO:0000256" key="4">
    <source>
        <dbReference type="ARBA" id="ARBA00023284"/>
    </source>
</evidence>
<evidence type="ECO:0000256" key="1">
    <source>
        <dbReference type="ARBA" id="ARBA00022559"/>
    </source>
</evidence>
<dbReference type="InterPro" id="IPR000866">
    <property type="entry name" value="AhpC/TSA"/>
</dbReference>
<sequence>MSDPAGLPVGTPAPDFTLRDQFGADVRLSSYRGSKAVALVFYPAAFSGVCTGEMAGIRDRLADFLTFDTEVLAVSTDQMFSLRAFADVDGINFPLLSDFWPHGAVSRAYGVLDERAGTARRSSYVVDKAGLVSWAVHNPPGEARDLVEHLTRLHQAV</sequence>
<dbReference type="SUPFAM" id="SSF52833">
    <property type="entry name" value="Thioredoxin-like"/>
    <property type="match status" value="1"/>
</dbReference>
<dbReference type="EMBL" id="BAABIM010000003">
    <property type="protein sequence ID" value="GAA4688443.1"/>
    <property type="molecule type" value="Genomic_DNA"/>
</dbReference>
<dbReference type="InterPro" id="IPR050455">
    <property type="entry name" value="Tpx_Peroxidase_subfamily"/>
</dbReference>
<dbReference type="InterPro" id="IPR013766">
    <property type="entry name" value="Thioredoxin_domain"/>
</dbReference>
<evidence type="ECO:0000313" key="6">
    <source>
        <dbReference type="EMBL" id="GAA4688443.1"/>
    </source>
</evidence>
<evidence type="ECO:0000256" key="3">
    <source>
        <dbReference type="ARBA" id="ARBA00023002"/>
    </source>
</evidence>
<keyword evidence="4" id="KW-0676">Redox-active center</keyword>
<protein>
    <submittedName>
        <fullName evidence="6">Peroxiredoxin</fullName>
    </submittedName>
</protein>
<keyword evidence="7" id="KW-1185">Reference proteome</keyword>
<proteinExistence type="predicted"/>
<dbReference type="InterPro" id="IPR036249">
    <property type="entry name" value="Thioredoxin-like_sf"/>
</dbReference>
<gene>
    <name evidence="6" type="ORF">GCM10023226_27810</name>
</gene>
<reference evidence="7" key="1">
    <citation type="journal article" date="2019" name="Int. J. Syst. Evol. Microbiol.">
        <title>The Global Catalogue of Microorganisms (GCM) 10K type strain sequencing project: providing services to taxonomists for standard genome sequencing and annotation.</title>
        <authorList>
            <consortium name="The Broad Institute Genomics Platform"/>
            <consortium name="The Broad Institute Genome Sequencing Center for Infectious Disease"/>
            <person name="Wu L."/>
            <person name="Ma J."/>
        </authorList>
    </citation>
    <scope>NUCLEOTIDE SEQUENCE [LARGE SCALE GENOMIC DNA]</scope>
    <source>
        <strain evidence="7">JCM 18127</strain>
    </source>
</reference>
<dbReference type="Pfam" id="PF00578">
    <property type="entry name" value="AhpC-TSA"/>
    <property type="match status" value="1"/>
</dbReference>
<evidence type="ECO:0000313" key="7">
    <source>
        <dbReference type="Proteomes" id="UP001500621"/>
    </source>
</evidence>
<dbReference type="PANTHER" id="PTHR43110:SF1">
    <property type="entry name" value="THIOL PEROXIDASE"/>
    <property type="match status" value="1"/>
</dbReference>
<keyword evidence="3" id="KW-0560">Oxidoreductase</keyword>
<keyword evidence="2" id="KW-0049">Antioxidant</keyword>
<name>A0ABP8WFI9_9ACTN</name>
<evidence type="ECO:0000259" key="5">
    <source>
        <dbReference type="PROSITE" id="PS51352"/>
    </source>
</evidence>
<dbReference type="RefSeq" id="WP_345266864.1">
    <property type="nucleotide sequence ID" value="NZ_BAABIM010000003.1"/>
</dbReference>
<dbReference type="Gene3D" id="3.40.30.10">
    <property type="entry name" value="Glutaredoxin"/>
    <property type="match status" value="1"/>
</dbReference>
<feature type="domain" description="Thioredoxin" evidence="5">
    <location>
        <begin position="7"/>
        <end position="157"/>
    </location>
</feature>
<dbReference type="InterPro" id="IPR024706">
    <property type="entry name" value="Peroxiredoxin_AhpC-typ"/>
</dbReference>
<dbReference type="Proteomes" id="UP001500621">
    <property type="component" value="Unassembled WGS sequence"/>
</dbReference>
<evidence type="ECO:0000256" key="2">
    <source>
        <dbReference type="ARBA" id="ARBA00022862"/>
    </source>
</evidence>
<dbReference type="PROSITE" id="PS51352">
    <property type="entry name" value="THIOREDOXIN_2"/>
    <property type="match status" value="1"/>
</dbReference>
<dbReference type="PIRSF" id="PIRSF000239">
    <property type="entry name" value="AHPC"/>
    <property type="match status" value="1"/>
</dbReference>
<dbReference type="PANTHER" id="PTHR43110">
    <property type="entry name" value="THIOL PEROXIDASE"/>
    <property type="match status" value="1"/>
</dbReference>